<feature type="region of interest" description="Disordered" evidence="1">
    <location>
        <begin position="592"/>
        <end position="628"/>
    </location>
</feature>
<feature type="compositionally biased region" description="Basic and acidic residues" evidence="1">
    <location>
        <begin position="132"/>
        <end position="144"/>
    </location>
</feature>
<feature type="compositionally biased region" description="Polar residues" evidence="1">
    <location>
        <begin position="145"/>
        <end position="162"/>
    </location>
</feature>
<feature type="region of interest" description="Disordered" evidence="1">
    <location>
        <begin position="1316"/>
        <end position="1357"/>
    </location>
</feature>
<comment type="caution">
    <text evidence="2">The sequence shown here is derived from an EMBL/GenBank/DDBJ whole genome shotgun (WGS) entry which is preliminary data.</text>
</comment>
<feature type="compositionally biased region" description="Low complexity" evidence="1">
    <location>
        <begin position="1342"/>
        <end position="1355"/>
    </location>
</feature>
<feature type="compositionally biased region" description="Basic and acidic residues" evidence="1">
    <location>
        <begin position="375"/>
        <end position="392"/>
    </location>
</feature>
<feature type="compositionally biased region" description="Basic and acidic residues" evidence="1">
    <location>
        <begin position="302"/>
        <end position="316"/>
    </location>
</feature>
<feature type="compositionally biased region" description="Basic and acidic residues" evidence="1">
    <location>
        <begin position="763"/>
        <end position="784"/>
    </location>
</feature>
<evidence type="ECO:0000256" key="1">
    <source>
        <dbReference type="SAM" id="MobiDB-lite"/>
    </source>
</evidence>
<feature type="compositionally biased region" description="Polar residues" evidence="1">
    <location>
        <begin position="12"/>
        <end position="25"/>
    </location>
</feature>
<feature type="region of interest" description="Disordered" evidence="1">
    <location>
        <begin position="1"/>
        <end position="201"/>
    </location>
</feature>
<dbReference type="EMBL" id="JAACXV010013351">
    <property type="protein sequence ID" value="KAF7273643.1"/>
    <property type="molecule type" value="Genomic_DNA"/>
</dbReference>
<feature type="region of interest" description="Disordered" evidence="1">
    <location>
        <begin position="302"/>
        <end position="517"/>
    </location>
</feature>
<evidence type="ECO:0000313" key="3">
    <source>
        <dbReference type="Proteomes" id="UP000625711"/>
    </source>
</evidence>
<feature type="compositionally biased region" description="Basic and acidic residues" evidence="1">
    <location>
        <begin position="401"/>
        <end position="410"/>
    </location>
</feature>
<feature type="non-terminal residue" evidence="2">
    <location>
        <position position="1"/>
    </location>
</feature>
<gene>
    <name evidence="2" type="ORF">GWI33_013654</name>
</gene>
<feature type="region of interest" description="Disordered" evidence="1">
    <location>
        <begin position="763"/>
        <end position="788"/>
    </location>
</feature>
<feature type="region of interest" description="Disordered" evidence="1">
    <location>
        <begin position="228"/>
        <end position="259"/>
    </location>
</feature>
<feature type="compositionally biased region" description="Polar residues" evidence="1">
    <location>
        <begin position="361"/>
        <end position="373"/>
    </location>
</feature>
<protein>
    <submittedName>
        <fullName evidence="2">Uncharacterized protein</fullName>
    </submittedName>
</protein>
<feature type="compositionally biased region" description="Basic and acidic residues" evidence="1">
    <location>
        <begin position="176"/>
        <end position="191"/>
    </location>
</feature>
<evidence type="ECO:0000313" key="2">
    <source>
        <dbReference type="EMBL" id="KAF7273643.1"/>
    </source>
</evidence>
<accession>A0A834M7M3</accession>
<feature type="region of interest" description="Disordered" evidence="1">
    <location>
        <begin position="1166"/>
        <end position="1185"/>
    </location>
</feature>
<name>A0A834M7M3_RHYFE</name>
<dbReference type="Proteomes" id="UP000625711">
    <property type="component" value="Unassembled WGS sequence"/>
</dbReference>
<feature type="compositionally biased region" description="Polar residues" evidence="1">
    <location>
        <begin position="42"/>
        <end position="51"/>
    </location>
</feature>
<feature type="compositionally biased region" description="Basic and acidic residues" evidence="1">
    <location>
        <begin position="1"/>
        <end position="11"/>
    </location>
</feature>
<sequence>GSRKSEFDTSPHQDTSNLQITPNNYNKKEKFRDNFKPDDFASSKQPQSENFFGNIKNEQKLPSPPKEHDVANLQIMNKNYDKKQQPRGNFKSEGYFGNKKNTQKHQSSPKRQDVQVMNKKYDKQNFHGGNFESKEYFDNTRNTEQHATSPNKQDTSDVQVMNKNYDKQKHHGANFKSKEHFDDTKNTEKRPPSSTTQDKLDIQIMNKNYDKQQQHGGNFKYDEYFHDRNSQEDSTSPNKIDIPSVQVADNNYNQNQRRRDNFESINQTESKRNQQDFVSLNKQNTSHVNPHLINFDPEEYFDNAKRSDSKNTKEDLPSPSDQNTSNEQDEYDDREFKHSYEDEQSGGNFKSDEDIGHTEQSDQINTQEDSLLHQQDIDKSYNEKQGDEESAKSEYVATTTREPESTKKQADLIPQNSQDVSDVQVVNNNYDRSHKHGGNLKSDEDIDDAGDSEPNNSQTVPPNNQDFSDVQIINKNYDKKQKHGGNYKSKDYFDNIEQPNRSSKENLLPGSTQDTSDVQITNKNYDQKHKHGGNLKSEEDIINDEQKNSQSPNKQNISHVQIMDKNYDQNHKHGGNLKSEEDIISDVIPEKPEGEIKDLEPQNTQSGLSTPRTIQDITPDTNERSFMSDNDEKTYDLFENINKNDDYLHPVEKYNEPLKFNEPEYTINLEHNKSSSSNVELNTYKPILFETTERNSNAKPKVQRKKLIKVIKKKKTAENNEKKISDKDIIYNNKHKNRTDGIPFKQDYDKKFFYNIVNENKQTGRTEEVEEPALGKDPMDNNHDKPKKTIKAPYTTESEVLQSKNNTENNSPILEMDDNKHEFTTENIKGKESYNISFPDVTINEYEHYEVTVRKAQEFTGKDIIDNNSNKHITATGGSPNNKNDNTIFPSVAESEELYHDKSIENLEEELSKKGLFYNDGDQRLVAEDLSDEEKYSSPSHYKAINEDMHKGGTLDNDEHITEGVVNDELETATENSLQKGNYYSDFSYTAENEDTHKGNITKNTEDIIDNNNNHAISTEASPIKENHSIDIPYSTVVGDSYSEKTTQSPEITNTSIIVENYNNASPYKIENEDQYDQTFKEIEEPIPEKDVINYNNNISVITESSPNNENYYNNYLYSTVSEDSYSEKTTRSPEIIEQSITVKNQIVSTESSSFKESYNIDSPYKFKNEDHYSQKSGESGEQIPEKDVISHNNHIVVTESSANNENYYNDYPYSAVGEDVYTEKTKYESSQEPIRIHIDIANADPDHVIEDRKDDNDVPKLADVALKPEYFFTDPTLPVEVNKLNEDNLEATLDSDDLKRAIEEGDLTKIHETTESGNRRVDEEGNPENNREEKHDLDENSQSSVEEVTVSTTQKNPTIIKDPSKRLYFYAAV</sequence>
<feature type="compositionally biased region" description="Basic and acidic residues" evidence="1">
    <location>
        <begin position="350"/>
        <end position="360"/>
    </location>
</feature>
<proteinExistence type="predicted"/>
<feature type="compositionally biased region" description="Basic and acidic residues" evidence="1">
    <location>
        <begin position="26"/>
        <end position="41"/>
    </location>
</feature>
<feature type="compositionally biased region" description="Basic and acidic residues" evidence="1">
    <location>
        <begin position="1316"/>
        <end position="1339"/>
    </location>
</feature>
<feature type="compositionally biased region" description="Polar residues" evidence="1">
    <location>
        <begin position="453"/>
        <end position="474"/>
    </location>
</feature>
<keyword evidence="3" id="KW-1185">Reference proteome</keyword>
<feature type="compositionally biased region" description="Low complexity" evidence="1">
    <location>
        <begin position="415"/>
        <end position="429"/>
    </location>
</feature>
<feature type="compositionally biased region" description="Polar residues" evidence="1">
    <location>
        <begin position="601"/>
        <end position="628"/>
    </location>
</feature>
<reference evidence="2" key="1">
    <citation type="submission" date="2020-08" db="EMBL/GenBank/DDBJ databases">
        <title>Genome sequencing and assembly of the red palm weevil Rhynchophorus ferrugineus.</title>
        <authorList>
            <person name="Dias G.B."/>
            <person name="Bergman C.M."/>
            <person name="Manee M."/>
        </authorList>
    </citation>
    <scope>NUCLEOTIDE SEQUENCE</scope>
    <source>
        <strain evidence="2">AA-2017</strain>
        <tissue evidence="2">Whole larva</tissue>
    </source>
</reference>
<organism evidence="2 3">
    <name type="scientific">Rhynchophorus ferrugineus</name>
    <name type="common">Red palm weevil</name>
    <name type="synonym">Curculio ferrugineus</name>
    <dbReference type="NCBI Taxonomy" id="354439"/>
    <lineage>
        <taxon>Eukaryota</taxon>
        <taxon>Metazoa</taxon>
        <taxon>Ecdysozoa</taxon>
        <taxon>Arthropoda</taxon>
        <taxon>Hexapoda</taxon>
        <taxon>Insecta</taxon>
        <taxon>Pterygota</taxon>
        <taxon>Neoptera</taxon>
        <taxon>Endopterygota</taxon>
        <taxon>Coleoptera</taxon>
        <taxon>Polyphaga</taxon>
        <taxon>Cucujiformia</taxon>
        <taxon>Curculionidae</taxon>
        <taxon>Dryophthorinae</taxon>
        <taxon>Rhynchophorus</taxon>
    </lineage>
</organism>